<accession>A0A1R2BEP5</accession>
<organism evidence="2 4">
    <name type="scientific">Stentor coeruleus</name>
    <dbReference type="NCBI Taxonomy" id="5963"/>
    <lineage>
        <taxon>Eukaryota</taxon>
        <taxon>Sar</taxon>
        <taxon>Alveolata</taxon>
        <taxon>Ciliophora</taxon>
        <taxon>Postciliodesmatophora</taxon>
        <taxon>Heterotrichea</taxon>
        <taxon>Heterotrichida</taxon>
        <taxon>Stentoridae</taxon>
        <taxon>Stentor</taxon>
    </lineage>
</organism>
<reference evidence="2 4" key="1">
    <citation type="submission" date="2016-11" db="EMBL/GenBank/DDBJ databases">
        <title>The macronuclear genome of Stentor coeruleus: a giant cell with tiny introns.</title>
        <authorList>
            <person name="Slabodnick M."/>
            <person name="Ruby J.G."/>
            <person name="Reiff S.B."/>
            <person name="Swart E.C."/>
            <person name="Gosai S."/>
            <person name="Prabakaran S."/>
            <person name="Witkowska E."/>
            <person name="Larue G.E."/>
            <person name="Fisher S."/>
            <person name="Freeman R.M."/>
            <person name="Gunawardena J."/>
            <person name="Chu W."/>
            <person name="Stover N.A."/>
            <person name="Gregory B.D."/>
            <person name="Nowacki M."/>
            <person name="Derisi J."/>
            <person name="Roy S.W."/>
            <person name="Marshall W.F."/>
            <person name="Sood P."/>
        </authorList>
    </citation>
    <scope>NUCLEOTIDE SEQUENCE [LARGE SCALE GENOMIC DNA]</scope>
    <source>
        <strain evidence="2">WM001</strain>
    </source>
</reference>
<dbReference type="EMBL" id="MPUH01000703">
    <property type="protein sequence ID" value="OMJ75213.1"/>
    <property type="molecule type" value="Genomic_DNA"/>
</dbReference>
<dbReference type="AlphaFoldDB" id="A0A1R2BEP5"/>
<keyword evidence="1" id="KW-0175">Coiled coil</keyword>
<evidence type="ECO:0000256" key="1">
    <source>
        <dbReference type="SAM" id="Coils"/>
    </source>
</evidence>
<comment type="caution">
    <text evidence="2">The sequence shown here is derived from an EMBL/GenBank/DDBJ whole genome shotgun (WGS) entry which is preliminary data.</text>
</comment>
<protein>
    <submittedName>
        <fullName evidence="2">Uncharacterized protein</fullName>
    </submittedName>
</protein>
<dbReference type="Proteomes" id="UP000187209">
    <property type="component" value="Unassembled WGS sequence"/>
</dbReference>
<sequence length="331" mass="39081">MSCFKTKHLALREMNLVLDFFESEIQDLENQKHELRVQYHCRPLEERNIMKDILAMHNEFEKDVTKLKTMTAGFSKVPLTKSETIKTVEKRFKDVAEMQESIIKFQEAVQNLLICKVSYQTQNEDIKSQVDDLEEHINSLINEIYKLQEYDDNDIYIEKYNFLIEECEKLTYIILFFENEDRKITNELSSNEIIELNDTEAINELRRVVIENAMLKEAIDNINDNINKPKVVKDLMDDAEVKRCKVDLLKEKYKRIQEEIKIMECFEEEKEVVNEDFTEKIMLLDMIIGMKNDKGENISPRVSFEKKPSLLDDVIVSFNKARIITSPVKGK</sequence>
<name>A0A1R2BEP5_9CILI</name>
<evidence type="ECO:0000313" key="3">
    <source>
        <dbReference type="EMBL" id="OMJ84426.1"/>
    </source>
</evidence>
<feature type="coiled-coil region" evidence="1">
    <location>
        <begin position="116"/>
        <end position="150"/>
    </location>
</feature>
<evidence type="ECO:0000313" key="2">
    <source>
        <dbReference type="EMBL" id="OMJ75213.1"/>
    </source>
</evidence>
<keyword evidence="4" id="KW-1185">Reference proteome</keyword>
<proteinExistence type="predicted"/>
<feature type="coiled-coil region" evidence="1">
    <location>
        <begin position="11"/>
        <end position="38"/>
    </location>
</feature>
<gene>
    <name evidence="3" type="ORF">SteCoe_14431</name>
    <name evidence="2" type="ORF">SteCoe_25689</name>
</gene>
<dbReference type="EMBL" id="MPUH01000269">
    <property type="protein sequence ID" value="OMJ84426.1"/>
    <property type="molecule type" value="Genomic_DNA"/>
</dbReference>
<evidence type="ECO:0000313" key="4">
    <source>
        <dbReference type="Proteomes" id="UP000187209"/>
    </source>
</evidence>